<accession>A0A0C3KR36</accession>
<dbReference type="AlphaFoldDB" id="A0A0C3KR36"/>
<organism evidence="1 2">
    <name type="scientific">Pisolithus tinctorius Marx 270</name>
    <dbReference type="NCBI Taxonomy" id="870435"/>
    <lineage>
        <taxon>Eukaryota</taxon>
        <taxon>Fungi</taxon>
        <taxon>Dikarya</taxon>
        <taxon>Basidiomycota</taxon>
        <taxon>Agaricomycotina</taxon>
        <taxon>Agaricomycetes</taxon>
        <taxon>Agaricomycetidae</taxon>
        <taxon>Boletales</taxon>
        <taxon>Sclerodermatineae</taxon>
        <taxon>Pisolithaceae</taxon>
        <taxon>Pisolithus</taxon>
    </lineage>
</organism>
<gene>
    <name evidence="1" type="ORF">M404DRAFT_746349</name>
</gene>
<proteinExistence type="predicted"/>
<dbReference type="Proteomes" id="UP000054217">
    <property type="component" value="Unassembled WGS sequence"/>
</dbReference>
<reference evidence="1 2" key="1">
    <citation type="submission" date="2014-04" db="EMBL/GenBank/DDBJ databases">
        <authorList>
            <consortium name="DOE Joint Genome Institute"/>
            <person name="Kuo A."/>
            <person name="Kohler A."/>
            <person name="Costa M.D."/>
            <person name="Nagy L.G."/>
            <person name="Floudas D."/>
            <person name="Copeland A."/>
            <person name="Barry K.W."/>
            <person name="Cichocki N."/>
            <person name="Veneault-Fourrey C."/>
            <person name="LaButti K."/>
            <person name="Lindquist E.A."/>
            <person name="Lipzen A."/>
            <person name="Lundell T."/>
            <person name="Morin E."/>
            <person name="Murat C."/>
            <person name="Sun H."/>
            <person name="Tunlid A."/>
            <person name="Henrissat B."/>
            <person name="Grigoriev I.V."/>
            <person name="Hibbett D.S."/>
            <person name="Martin F."/>
            <person name="Nordberg H.P."/>
            <person name="Cantor M.N."/>
            <person name="Hua S.X."/>
        </authorList>
    </citation>
    <scope>NUCLEOTIDE SEQUENCE [LARGE SCALE GENOMIC DNA]</scope>
    <source>
        <strain evidence="1 2">Marx 270</strain>
    </source>
</reference>
<reference evidence="2" key="2">
    <citation type="submission" date="2015-01" db="EMBL/GenBank/DDBJ databases">
        <title>Evolutionary Origins and Diversification of the Mycorrhizal Mutualists.</title>
        <authorList>
            <consortium name="DOE Joint Genome Institute"/>
            <consortium name="Mycorrhizal Genomics Consortium"/>
            <person name="Kohler A."/>
            <person name="Kuo A."/>
            <person name="Nagy L.G."/>
            <person name="Floudas D."/>
            <person name="Copeland A."/>
            <person name="Barry K.W."/>
            <person name="Cichocki N."/>
            <person name="Veneault-Fourrey C."/>
            <person name="LaButti K."/>
            <person name="Lindquist E.A."/>
            <person name="Lipzen A."/>
            <person name="Lundell T."/>
            <person name="Morin E."/>
            <person name="Murat C."/>
            <person name="Riley R."/>
            <person name="Ohm R."/>
            <person name="Sun H."/>
            <person name="Tunlid A."/>
            <person name="Henrissat B."/>
            <person name="Grigoriev I.V."/>
            <person name="Hibbett D.S."/>
            <person name="Martin F."/>
        </authorList>
    </citation>
    <scope>NUCLEOTIDE SEQUENCE [LARGE SCALE GENOMIC DNA]</scope>
    <source>
        <strain evidence="2">Marx 270</strain>
    </source>
</reference>
<dbReference type="HOGENOM" id="CLU_2441772_0_0_1"/>
<evidence type="ECO:0000313" key="1">
    <source>
        <dbReference type="EMBL" id="KIO11997.1"/>
    </source>
</evidence>
<dbReference type="InParanoid" id="A0A0C3KR36"/>
<dbReference type="EMBL" id="KN831948">
    <property type="protein sequence ID" value="KIO11997.1"/>
    <property type="molecule type" value="Genomic_DNA"/>
</dbReference>
<protein>
    <submittedName>
        <fullName evidence="1">Uncharacterized protein</fullName>
    </submittedName>
</protein>
<sequence length="90" mass="10397">MSFSMLYSTIRSTYAKRLFPQTAGPERRLTMLQAVRWSSQEFLIRDELLHAIFNNTYTYAKRLFSQTAGVAIVFCGPLPLHLTSHEEIRA</sequence>
<evidence type="ECO:0000313" key="2">
    <source>
        <dbReference type="Proteomes" id="UP000054217"/>
    </source>
</evidence>
<keyword evidence="2" id="KW-1185">Reference proteome</keyword>
<name>A0A0C3KR36_PISTI</name>